<organism evidence="1 2">
    <name type="scientific">Bacteriovorax stolpii</name>
    <name type="common">Bdellovibrio stolpii</name>
    <dbReference type="NCBI Taxonomy" id="960"/>
    <lineage>
        <taxon>Bacteria</taxon>
        <taxon>Pseudomonadati</taxon>
        <taxon>Bdellovibrionota</taxon>
        <taxon>Bacteriovoracia</taxon>
        <taxon>Bacteriovoracales</taxon>
        <taxon>Bacteriovoracaceae</taxon>
        <taxon>Bacteriovorax</taxon>
    </lineage>
</organism>
<keyword evidence="2" id="KW-1185">Reference proteome</keyword>
<proteinExistence type="predicted"/>
<dbReference type="Gene3D" id="1.10.530.10">
    <property type="match status" value="1"/>
</dbReference>
<dbReference type="RefSeq" id="WP_102245058.1">
    <property type="nucleotide sequence ID" value="NZ_CP025704.1"/>
</dbReference>
<dbReference type="KEGG" id="bsto:C0V70_16975"/>
<gene>
    <name evidence="1" type="ORF">C0V70_16975</name>
</gene>
<dbReference type="AlphaFoldDB" id="A0A2K9NW73"/>
<dbReference type="EMBL" id="CP025704">
    <property type="protein sequence ID" value="AUN99769.1"/>
    <property type="molecule type" value="Genomic_DNA"/>
</dbReference>
<dbReference type="InterPro" id="IPR023346">
    <property type="entry name" value="Lysozyme-like_dom_sf"/>
</dbReference>
<dbReference type="Pfam" id="PF01464">
    <property type="entry name" value="SLT"/>
    <property type="match status" value="1"/>
</dbReference>
<evidence type="ECO:0000313" key="1">
    <source>
        <dbReference type="EMBL" id="AUN99769.1"/>
    </source>
</evidence>
<dbReference type="SUPFAM" id="SSF53955">
    <property type="entry name" value="Lysozyme-like"/>
    <property type="match status" value="1"/>
</dbReference>
<evidence type="ECO:0000313" key="2">
    <source>
        <dbReference type="Proteomes" id="UP000235584"/>
    </source>
</evidence>
<name>A0A2K9NW73_BACTC</name>
<protein>
    <submittedName>
        <fullName evidence="1">Uncharacterized protein</fullName>
    </submittedName>
</protein>
<dbReference type="InterPro" id="IPR008258">
    <property type="entry name" value="Transglycosylase_SLT_dom_1"/>
</dbReference>
<accession>A0A2K9NW73</accession>
<sequence>MKTTKTLILTLILSLISTNVMPKSFTKAEIRAYNIATISKMIEVVEPKVNAKKREEIALALYQTTKKYAIDPKIMVAIISTESNFNNAAVSVSGDLSLAQINTKVWDAEFERLGLGKIDKKLLKADESYALNKMGKILSILKNRHAKKDAKWYAVYHSKTKKFKNAYDGKVQTRLRMIASVSL</sequence>
<reference evidence="1 2" key="1">
    <citation type="submission" date="2018-01" db="EMBL/GenBank/DDBJ databases">
        <title>Complete genome sequence of Bacteriovorax stolpii DSM12778.</title>
        <authorList>
            <person name="Tang B."/>
            <person name="Chang J."/>
        </authorList>
    </citation>
    <scope>NUCLEOTIDE SEQUENCE [LARGE SCALE GENOMIC DNA]</scope>
    <source>
        <strain evidence="1 2">DSM 12778</strain>
    </source>
</reference>
<dbReference type="Proteomes" id="UP000235584">
    <property type="component" value="Chromosome"/>
</dbReference>